<dbReference type="Proteomes" id="UP000799779">
    <property type="component" value="Unassembled WGS sequence"/>
</dbReference>
<dbReference type="InterPro" id="IPR007052">
    <property type="entry name" value="CS_dom"/>
</dbReference>
<feature type="non-terminal residue" evidence="3">
    <location>
        <position position="121"/>
    </location>
</feature>
<evidence type="ECO:0000259" key="2">
    <source>
        <dbReference type="PROSITE" id="PS51203"/>
    </source>
</evidence>
<evidence type="ECO:0000313" key="4">
    <source>
        <dbReference type="Proteomes" id="UP000799779"/>
    </source>
</evidence>
<dbReference type="InterPro" id="IPR008978">
    <property type="entry name" value="HSP20-like_chaperone"/>
</dbReference>
<dbReference type="GO" id="GO:0005829">
    <property type="term" value="C:cytosol"/>
    <property type="evidence" value="ECO:0007669"/>
    <property type="project" value="TreeGrafter"/>
</dbReference>
<sequence>VLWAQRSSDSDAEHNYIHLTLQVADVPKEDVTLDLQPTKLIFKGTSTSKKVAYAVDIEFFAEIDPKESKIHHTSRNIELVLRKKELKAEFWPRLLKDSKKVHFLKTNFDKWVDEDEQDDAP</sequence>
<dbReference type="GO" id="GO:0051879">
    <property type="term" value="F:Hsp90 protein binding"/>
    <property type="evidence" value="ECO:0007669"/>
    <property type="project" value="InterPro"/>
</dbReference>
<dbReference type="SUPFAM" id="SSF49764">
    <property type="entry name" value="HSP20-like chaperones"/>
    <property type="match status" value="1"/>
</dbReference>
<comment type="similarity">
    <text evidence="1">Belongs to the p23/wos2 family.</text>
</comment>
<dbReference type="InterPro" id="IPR045250">
    <property type="entry name" value="p23-like"/>
</dbReference>
<reference evidence="3" key="1">
    <citation type="journal article" date="2020" name="Stud. Mycol.">
        <title>101 Dothideomycetes genomes: a test case for predicting lifestyles and emergence of pathogens.</title>
        <authorList>
            <person name="Haridas S."/>
            <person name="Albert R."/>
            <person name="Binder M."/>
            <person name="Bloem J."/>
            <person name="Labutti K."/>
            <person name="Salamov A."/>
            <person name="Andreopoulos B."/>
            <person name="Baker S."/>
            <person name="Barry K."/>
            <person name="Bills G."/>
            <person name="Bluhm B."/>
            <person name="Cannon C."/>
            <person name="Castanera R."/>
            <person name="Culley D."/>
            <person name="Daum C."/>
            <person name="Ezra D."/>
            <person name="Gonzalez J."/>
            <person name="Henrissat B."/>
            <person name="Kuo A."/>
            <person name="Liang C."/>
            <person name="Lipzen A."/>
            <person name="Lutzoni F."/>
            <person name="Magnuson J."/>
            <person name="Mondo S."/>
            <person name="Nolan M."/>
            <person name="Ohm R."/>
            <person name="Pangilinan J."/>
            <person name="Park H.-J."/>
            <person name="Ramirez L."/>
            <person name="Alfaro M."/>
            <person name="Sun H."/>
            <person name="Tritt A."/>
            <person name="Yoshinaga Y."/>
            <person name="Zwiers L.-H."/>
            <person name="Turgeon B."/>
            <person name="Goodwin S."/>
            <person name="Spatafora J."/>
            <person name="Crous P."/>
            <person name="Grigoriev I."/>
        </authorList>
    </citation>
    <scope>NUCLEOTIDE SEQUENCE</scope>
    <source>
        <strain evidence="3">CBS 123094</strain>
    </source>
</reference>
<dbReference type="AlphaFoldDB" id="A0A6A5WND1"/>
<dbReference type="PANTHER" id="PTHR22932:SF1">
    <property type="entry name" value="CO-CHAPERONE PROTEIN DAF-41"/>
    <property type="match status" value="1"/>
</dbReference>
<proteinExistence type="inferred from homology"/>
<evidence type="ECO:0000256" key="1">
    <source>
        <dbReference type="ARBA" id="ARBA00025733"/>
    </source>
</evidence>
<dbReference type="GO" id="GO:0005634">
    <property type="term" value="C:nucleus"/>
    <property type="evidence" value="ECO:0007669"/>
    <property type="project" value="TreeGrafter"/>
</dbReference>
<dbReference type="GO" id="GO:0051131">
    <property type="term" value="P:chaperone-mediated protein complex assembly"/>
    <property type="evidence" value="ECO:0007669"/>
    <property type="project" value="TreeGrafter"/>
</dbReference>
<keyword evidence="4" id="KW-1185">Reference proteome</keyword>
<dbReference type="FunFam" id="2.60.40.790:FF:000013">
    <property type="entry name" value="Very-long-chain (3R)-3-hydroxyacyl-CoA dehydratase"/>
    <property type="match status" value="1"/>
</dbReference>
<organism evidence="3 4">
    <name type="scientific">Amniculicola lignicola CBS 123094</name>
    <dbReference type="NCBI Taxonomy" id="1392246"/>
    <lineage>
        <taxon>Eukaryota</taxon>
        <taxon>Fungi</taxon>
        <taxon>Dikarya</taxon>
        <taxon>Ascomycota</taxon>
        <taxon>Pezizomycotina</taxon>
        <taxon>Dothideomycetes</taxon>
        <taxon>Pleosporomycetidae</taxon>
        <taxon>Pleosporales</taxon>
        <taxon>Amniculicolaceae</taxon>
        <taxon>Amniculicola</taxon>
    </lineage>
</organism>
<dbReference type="GO" id="GO:0051087">
    <property type="term" value="F:protein-folding chaperone binding"/>
    <property type="evidence" value="ECO:0007669"/>
    <property type="project" value="TreeGrafter"/>
</dbReference>
<feature type="domain" description="CS" evidence="2">
    <location>
        <begin position="1"/>
        <end position="95"/>
    </location>
</feature>
<gene>
    <name evidence="3" type="ORF">P154DRAFT_404820</name>
</gene>
<dbReference type="OrthoDB" id="1564555at2759"/>
<accession>A0A6A5WND1</accession>
<evidence type="ECO:0000313" key="3">
    <source>
        <dbReference type="EMBL" id="KAF2003373.1"/>
    </source>
</evidence>
<dbReference type="GO" id="GO:0006457">
    <property type="term" value="P:protein folding"/>
    <property type="evidence" value="ECO:0007669"/>
    <property type="project" value="TreeGrafter"/>
</dbReference>
<feature type="non-terminal residue" evidence="3">
    <location>
        <position position="1"/>
    </location>
</feature>
<protein>
    <submittedName>
        <fullName evidence="3">HSP20-like chaperone</fullName>
    </submittedName>
</protein>
<dbReference type="Gene3D" id="2.60.40.790">
    <property type="match status" value="1"/>
</dbReference>
<dbReference type="EMBL" id="ML977573">
    <property type="protein sequence ID" value="KAF2003373.1"/>
    <property type="molecule type" value="Genomic_DNA"/>
</dbReference>
<name>A0A6A5WND1_9PLEO</name>
<dbReference type="CDD" id="cd06465">
    <property type="entry name" value="p23_hB-ind1_like"/>
    <property type="match status" value="1"/>
</dbReference>
<dbReference type="PROSITE" id="PS51203">
    <property type="entry name" value="CS"/>
    <property type="match status" value="1"/>
</dbReference>
<dbReference type="PANTHER" id="PTHR22932">
    <property type="entry name" value="TELOMERASE-BINDING PROTEIN P23 HSP90 CO-CHAPERONE"/>
    <property type="match status" value="1"/>
</dbReference>
<dbReference type="Pfam" id="PF04969">
    <property type="entry name" value="CS"/>
    <property type="match status" value="1"/>
</dbReference>